<comment type="subunit">
    <text evidence="8">Component of a pre-mRNA cleavage factor complex. Interacts directly with PCF11.</text>
</comment>
<keyword evidence="7 8" id="KW-0539">Nucleus</keyword>
<proteinExistence type="inferred from homology"/>
<protein>
    <recommendedName>
        <fullName evidence="3">Polynucleotide 5'-hydroxyl-kinase GRC3</fullName>
    </recommendedName>
    <alternativeName>
        <fullName evidence="2">Polynucleotide 5'-hydroxyl-kinase grc3</fullName>
    </alternativeName>
</protein>
<dbReference type="Gene3D" id="2.40.30.330">
    <property type="entry name" value="Pre-mRNA cleavage complex subunit Clp1, C-terminal domain"/>
    <property type="match status" value="1"/>
</dbReference>
<dbReference type="InterPro" id="IPR010655">
    <property type="entry name" value="Clp1_C"/>
</dbReference>
<evidence type="ECO:0000259" key="10">
    <source>
        <dbReference type="Pfam" id="PF16573"/>
    </source>
</evidence>
<dbReference type="OrthoDB" id="258143at2759"/>
<dbReference type="Proteomes" id="UP000605846">
    <property type="component" value="Unassembled WGS sequence"/>
</dbReference>
<evidence type="ECO:0000256" key="5">
    <source>
        <dbReference type="ARBA" id="ARBA00022741"/>
    </source>
</evidence>
<evidence type="ECO:0000259" key="11">
    <source>
        <dbReference type="Pfam" id="PF16575"/>
    </source>
</evidence>
<dbReference type="InterPro" id="IPR045116">
    <property type="entry name" value="Clp1/Grc3"/>
</dbReference>
<dbReference type="GO" id="GO:0031124">
    <property type="term" value="P:mRNA 3'-end processing"/>
    <property type="evidence" value="ECO:0007669"/>
    <property type="project" value="UniProtKB-UniRule"/>
</dbReference>
<dbReference type="InterPro" id="IPR032324">
    <property type="entry name" value="Clp1_N"/>
</dbReference>
<reference evidence="12" key="1">
    <citation type="submission" date="2020-01" db="EMBL/GenBank/DDBJ databases">
        <title>Genome Sequencing of Three Apophysomyces-Like Fungal Strains Confirms a Novel Fungal Genus in the Mucoromycota with divergent Burkholderia-like Endosymbiotic Bacteria.</title>
        <authorList>
            <person name="Stajich J.E."/>
            <person name="Macias A.M."/>
            <person name="Carter-House D."/>
            <person name="Lovett B."/>
            <person name="Kasson L.R."/>
            <person name="Berry K."/>
            <person name="Grigoriev I."/>
            <person name="Chang Y."/>
            <person name="Spatafora J."/>
            <person name="Kasson M.T."/>
        </authorList>
    </citation>
    <scope>NUCLEOTIDE SEQUENCE</scope>
    <source>
        <strain evidence="12">NRRL A-21654</strain>
    </source>
</reference>
<dbReference type="HAMAP" id="MF_03035">
    <property type="entry name" value="Clp1"/>
    <property type="match status" value="1"/>
</dbReference>
<dbReference type="InterPro" id="IPR038239">
    <property type="entry name" value="Clp1_N_sf"/>
</dbReference>
<evidence type="ECO:0000256" key="1">
    <source>
        <dbReference type="ARBA" id="ARBA00004123"/>
    </source>
</evidence>
<dbReference type="Pfam" id="PF06807">
    <property type="entry name" value="Clp1"/>
    <property type="match status" value="1"/>
</dbReference>
<dbReference type="PANTHER" id="PTHR12755">
    <property type="entry name" value="CLEAVAGE/POLYADENYLATION FACTOR IA SUBUNIT CLP1P"/>
    <property type="match status" value="1"/>
</dbReference>
<comment type="subcellular location">
    <subcellularLocation>
        <location evidence="1 8">Nucleus</location>
    </subcellularLocation>
</comment>
<comment type="similarity">
    <text evidence="8">Belongs to the Clp1 family. Clp1 subfamily.</text>
</comment>
<dbReference type="InterPro" id="IPR038238">
    <property type="entry name" value="Clp1_C_sf"/>
</dbReference>
<dbReference type="InterPro" id="IPR027417">
    <property type="entry name" value="P-loop_NTPase"/>
</dbReference>
<gene>
    <name evidence="8 12" type="primary">CLP1</name>
    <name evidence="12" type="ORF">EC973_009643</name>
</gene>
<keyword evidence="13" id="KW-1185">Reference proteome</keyword>
<feature type="domain" description="Clp1 C-terminal" evidence="9">
    <location>
        <begin position="331"/>
        <end position="444"/>
    </location>
</feature>
<dbReference type="GO" id="GO:0006388">
    <property type="term" value="P:tRNA splicing, via endonucleolytic cleavage and ligation"/>
    <property type="evidence" value="ECO:0007669"/>
    <property type="project" value="TreeGrafter"/>
</dbReference>
<evidence type="ECO:0000259" key="9">
    <source>
        <dbReference type="Pfam" id="PF06807"/>
    </source>
</evidence>
<evidence type="ECO:0000256" key="4">
    <source>
        <dbReference type="ARBA" id="ARBA00022664"/>
    </source>
</evidence>
<dbReference type="GO" id="GO:0051731">
    <property type="term" value="F:polynucleotide 5'-hydroxyl-kinase activity"/>
    <property type="evidence" value="ECO:0007669"/>
    <property type="project" value="InterPro"/>
</dbReference>
<evidence type="ECO:0000313" key="12">
    <source>
        <dbReference type="EMBL" id="KAF7725376.1"/>
    </source>
</evidence>
<comment type="caution">
    <text evidence="12">The sequence shown here is derived from an EMBL/GenBank/DDBJ whole genome shotgun (WGS) entry which is preliminary data.</text>
</comment>
<evidence type="ECO:0000256" key="3">
    <source>
        <dbReference type="ARBA" id="ARBA00019824"/>
    </source>
</evidence>
<dbReference type="SUPFAM" id="SSF52540">
    <property type="entry name" value="P-loop containing nucleoside triphosphate hydrolases"/>
    <property type="match status" value="2"/>
</dbReference>
<evidence type="ECO:0000313" key="13">
    <source>
        <dbReference type="Proteomes" id="UP000605846"/>
    </source>
</evidence>
<organism evidence="12 13">
    <name type="scientific">Apophysomyces ossiformis</name>
    <dbReference type="NCBI Taxonomy" id="679940"/>
    <lineage>
        <taxon>Eukaryota</taxon>
        <taxon>Fungi</taxon>
        <taxon>Fungi incertae sedis</taxon>
        <taxon>Mucoromycota</taxon>
        <taxon>Mucoromycotina</taxon>
        <taxon>Mucoromycetes</taxon>
        <taxon>Mucorales</taxon>
        <taxon>Mucorineae</taxon>
        <taxon>Mucoraceae</taxon>
        <taxon>Apophysomyces</taxon>
    </lineage>
</organism>
<dbReference type="Pfam" id="PF16573">
    <property type="entry name" value="CLP1_N"/>
    <property type="match status" value="1"/>
</dbReference>
<feature type="binding site" evidence="8">
    <location>
        <position position="59"/>
    </location>
    <ligand>
        <name>ATP</name>
        <dbReference type="ChEBI" id="CHEBI:30616"/>
    </ligand>
</feature>
<dbReference type="GO" id="GO:0005524">
    <property type="term" value="F:ATP binding"/>
    <property type="evidence" value="ECO:0007669"/>
    <property type="project" value="UniProtKB-UniRule"/>
</dbReference>
<evidence type="ECO:0000256" key="6">
    <source>
        <dbReference type="ARBA" id="ARBA00022840"/>
    </source>
</evidence>
<dbReference type="EMBL" id="JABAYA010000098">
    <property type="protein sequence ID" value="KAF7725376.1"/>
    <property type="molecule type" value="Genomic_DNA"/>
</dbReference>
<evidence type="ECO:0000256" key="8">
    <source>
        <dbReference type="HAMAP-Rule" id="MF_03035"/>
    </source>
</evidence>
<feature type="domain" description="Clp1 P-loop" evidence="11">
    <location>
        <begin position="126"/>
        <end position="325"/>
    </location>
</feature>
<evidence type="ECO:0000256" key="2">
    <source>
        <dbReference type="ARBA" id="ARBA00018706"/>
    </source>
</evidence>
<evidence type="ECO:0000256" key="7">
    <source>
        <dbReference type="ARBA" id="ARBA00023242"/>
    </source>
</evidence>
<feature type="binding site" evidence="8">
    <location>
        <begin position="129"/>
        <end position="134"/>
    </location>
    <ligand>
        <name>ATP</name>
        <dbReference type="ChEBI" id="CHEBI:30616"/>
    </ligand>
</feature>
<dbReference type="PANTHER" id="PTHR12755:SF6">
    <property type="entry name" value="POLYRIBONUCLEOTIDE 5'-HYDROXYL-KINASE CLP1"/>
    <property type="match status" value="1"/>
</dbReference>
<dbReference type="Gene3D" id="2.60.120.1030">
    <property type="entry name" value="Clp1, DNA binding domain"/>
    <property type="match status" value="1"/>
</dbReference>
<dbReference type="GO" id="GO:0005849">
    <property type="term" value="C:mRNA cleavage factor complex"/>
    <property type="evidence" value="ECO:0007669"/>
    <property type="project" value="UniProtKB-UniRule"/>
</dbReference>
<feature type="domain" description="Clp1 N-terminal" evidence="10">
    <location>
        <begin position="14"/>
        <end position="112"/>
    </location>
</feature>
<keyword evidence="4 8" id="KW-0507">mRNA processing</keyword>
<dbReference type="FunFam" id="2.40.30.330:FF:000002">
    <property type="entry name" value="Protein CLP1 homolog"/>
    <property type="match status" value="1"/>
</dbReference>
<dbReference type="Pfam" id="PF16575">
    <property type="entry name" value="CLP1_P"/>
    <property type="match status" value="1"/>
</dbReference>
<feature type="binding site" evidence="8">
    <location>
        <position position="20"/>
    </location>
    <ligand>
        <name>ATP</name>
        <dbReference type="ChEBI" id="CHEBI:30616"/>
    </ligand>
</feature>
<dbReference type="InterPro" id="IPR028606">
    <property type="entry name" value="Clp1"/>
</dbReference>
<dbReference type="AlphaFoldDB" id="A0A8H7EPE8"/>
<keyword evidence="6 8" id="KW-0067">ATP-binding</keyword>
<keyword evidence="5 8" id="KW-0547">Nucleotide-binding</keyword>
<sequence>MQDKEELQPTREMELEPDHEFRFEVEFGTKVQIKLLKGTAEIFGTELAIGVDYTFSGRKAAVYTWHGWPVPISITAVSDTVGEFLVEYTANETPMTSYLNTHLALQQMRQSASQAKEQGPRVLVVGPHDVGKTSLCKMLVSYALRQGEKPLYVSLDTSEGSITMPGTATATTISHIIDVEEGFGSSATTAASMGSTTMPLAYYYGYESPAENVKLYKLIVSRLAHAVKCRLAADDESRRAGYIIDTSGLIDHVGYDLIQHAIEEFSVNVVVVLGHERLYSDMTKILKGRESISVVKLAKSGGVVERDRQFKLQLQRSKIQEYFYGTPKCELSPYSMLINFSDISVWRVGETTAPSSALPIGMENTANETQIVKVESFDMCLHSVMAILNADTAEHESKLLERNVTGFIYVSDVDEEKQKMTILSPSPGRLPRRHLLMGSFKWMEA</sequence>
<dbReference type="Gene3D" id="3.40.50.300">
    <property type="entry name" value="P-loop containing nucleotide triphosphate hydrolases"/>
    <property type="match status" value="1"/>
</dbReference>
<comment type="function">
    <text evidence="8">Required for endonucleolytic cleavage during polyadenylation-dependent pre-mRNA 3'-end formation.</text>
</comment>
<dbReference type="InterPro" id="IPR032319">
    <property type="entry name" value="CLP1_P"/>
</dbReference>
<dbReference type="FunFam" id="2.60.120.1030:FF:000001">
    <property type="entry name" value="Protein CLP1 homolog 5"/>
    <property type="match status" value="1"/>
</dbReference>
<name>A0A8H7EPE8_9FUNG</name>
<accession>A0A8H7EPE8</accession>